<organism evidence="2">
    <name type="scientific">Chryseobacterium sp. B5</name>
    <dbReference type="NCBI Taxonomy" id="2050562"/>
    <lineage>
        <taxon>Bacteria</taxon>
        <taxon>Pseudomonadati</taxon>
        <taxon>Bacteroidota</taxon>
        <taxon>Flavobacteriia</taxon>
        <taxon>Flavobacteriales</taxon>
        <taxon>Weeksellaceae</taxon>
        <taxon>Chryseobacterium group</taxon>
        <taxon>Chryseobacterium</taxon>
    </lineage>
</organism>
<comment type="caution">
    <text evidence="2">The sequence shown here is derived from an EMBL/GenBank/DDBJ whole genome shotgun (WGS) entry which is preliminary data.</text>
</comment>
<protein>
    <submittedName>
        <fullName evidence="2">Molybdopterin-guanine dinucleotide biosynthesis protein B</fullName>
    </submittedName>
</protein>
<dbReference type="AlphaFoldDB" id="A0A2G7TD08"/>
<dbReference type="GO" id="GO:0006777">
    <property type="term" value="P:Mo-molybdopterin cofactor biosynthetic process"/>
    <property type="evidence" value="ECO:0007669"/>
    <property type="project" value="InterPro"/>
</dbReference>
<accession>A0A2G7TD08</accession>
<dbReference type="Gene3D" id="3.40.50.300">
    <property type="entry name" value="P-loop containing nucleotide triphosphate hydrolases"/>
    <property type="match status" value="1"/>
</dbReference>
<gene>
    <name evidence="2" type="primary">mobB</name>
    <name evidence="2" type="ORF">CTI11_04300</name>
</gene>
<evidence type="ECO:0000259" key="1">
    <source>
        <dbReference type="Pfam" id="PF03205"/>
    </source>
</evidence>
<dbReference type="SUPFAM" id="SSF52540">
    <property type="entry name" value="P-loop containing nucleoside triphosphate hydrolases"/>
    <property type="match status" value="1"/>
</dbReference>
<name>A0A2G7TD08_9FLAO</name>
<dbReference type="GO" id="GO:0005525">
    <property type="term" value="F:GTP binding"/>
    <property type="evidence" value="ECO:0007669"/>
    <property type="project" value="InterPro"/>
</dbReference>
<sequence>MKVIGFAGYSGSGKTSLVEPLITLMRAQGLSVSVVKHAHHHFDVDHEGKDSWRHRKAGAYEVVLASDCRLALMREFPRPTELSVHDMLAELDPRVDWVLVEGFKHADLPKIEIWRDQPERASAGKTQAPLYPHDPHVLAIATDAPQRLPEPPRQPVLDLNAPGQILQWLLEHAQQLSYRAPGLPRN</sequence>
<dbReference type="PANTHER" id="PTHR40072">
    <property type="entry name" value="MOLYBDOPTERIN-GUANINE DINUCLEOTIDE BIOSYNTHESIS ADAPTER PROTEIN-RELATED"/>
    <property type="match status" value="1"/>
</dbReference>
<feature type="domain" description="Molybdopterin-guanine dinucleotide biosynthesis protein B (MobB)" evidence="1">
    <location>
        <begin position="3"/>
        <end position="143"/>
    </location>
</feature>
<dbReference type="InterPro" id="IPR052539">
    <property type="entry name" value="MGD_biosynthesis_adapter"/>
</dbReference>
<dbReference type="InterPro" id="IPR027417">
    <property type="entry name" value="P-loop_NTPase"/>
</dbReference>
<proteinExistence type="predicted"/>
<dbReference type="EMBL" id="PEKC01000009">
    <property type="protein sequence ID" value="PII36937.1"/>
    <property type="molecule type" value="Genomic_DNA"/>
</dbReference>
<dbReference type="InterPro" id="IPR004435">
    <property type="entry name" value="MobB_dom"/>
</dbReference>
<dbReference type="CDD" id="cd03116">
    <property type="entry name" value="MobB"/>
    <property type="match status" value="1"/>
</dbReference>
<dbReference type="NCBIfam" id="TIGR00176">
    <property type="entry name" value="mobB"/>
    <property type="match status" value="1"/>
</dbReference>
<evidence type="ECO:0000313" key="2">
    <source>
        <dbReference type="EMBL" id="PII36937.1"/>
    </source>
</evidence>
<dbReference type="PANTHER" id="PTHR40072:SF1">
    <property type="entry name" value="MOLYBDOPTERIN-GUANINE DINUCLEOTIDE BIOSYNTHESIS ADAPTER PROTEIN"/>
    <property type="match status" value="1"/>
</dbReference>
<dbReference type="Pfam" id="PF03205">
    <property type="entry name" value="MobB"/>
    <property type="match status" value="1"/>
</dbReference>
<reference evidence="2" key="1">
    <citation type="submission" date="2017-10" db="EMBL/GenBank/DDBJ databases">
        <title>Chryseobacterium sp. B5 is a hydrocarbonoclastic and plant growth promoting bacterium.</title>
        <authorList>
            <person name="Thijs S."/>
            <person name="Gkorezis P."/>
            <person name="Van Hamme J."/>
        </authorList>
    </citation>
    <scope>NUCLEOTIDE SEQUENCE</scope>
    <source>
        <strain evidence="2">B5</strain>
    </source>
</reference>